<feature type="transmembrane region" description="Helical" evidence="1">
    <location>
        <begin position="108"/>
        <end position="126"/>
    </location>
</feature>
<dbReference type="EMBL" id="AWGB01000099">
    <property type="protein sequence ID" value="ESQ80276.1"/>
    <property type="molecule type" value="Genomic_DNA"/>
</dbReference>
<dbReference type="InterPro" id="IPR007492">
    <property type="entry name" value="LytTR_DNA-bd_dom"/>
</dbReference>
<keyword evidence="1" id="KW-0472">Membrane</keyword>
<comment type="caution">
    <text evidence="3">The sequence shown here is derived from an EMBL/GenBank/DDBJ whole genome shotgun (WGS) entry which is preliminary data.</text>
</comment>
<dbReference type="GO" id="GO:0003677">
    <property type="term" value="F:DNA binding"/>
    <property type="evidence" value="ECO:0007669"/>
    <property type="project" value="InterPro"/>
</dbReference>
<dbReference type="eggNOG" id="COG3279">
    <property type="taxonomic scope" value="Bacteria"/>
</dbReference>
<dbReference type="Gene3D" id="2.40.50.1020">
    <property type="entry name" value="LytTr DNA-binding domain"/>
    <property type="match status" value="1"/>
</dbReference>
<reference evidence="3 4" key="1">
    <citation type="journal article" date="2014" name="Nature">
        <title>Sequential evolution of bacterial morphology by co-option of a developmental regulator.</title>
        <authorList>
            <person name="Jiang C."/>
            <person name="Brown P.J."/>
            <person name="Ducret A."/>
            <person name="Brun Y.V."/>
        </authorList>
    </citation>
    <scope>NUCLEOTIDE SEQUENCE [LARGE SCALE GENOMIC DNA]</scope>
    <source>
        <strain evidence="3 4">DSM 16100</strain>
    </source>
</reference>
<proteinExistence type="predicted"/>
<keyword evidence="1" id="KW-1133">Transmembrane helix</keyword>
<protein>
    <recommendedName>
        <fullName evidence="2">HTH LytTR-type domain-containing protein</fullName>
    </recommendedName>
</protein>
<sequence>MTFRLGRSGVIELVGLVLFGLFLATIAPFGTAAAPGAFRHLYWQLAVIGGGLIAASIEPIFARRFTGNPLLFVLAQLAAMTPAIAVWVSLLPVFIFGEPVSTGRILQLLPDVLSINIAVLVLTWLARKALNPSKALRTAPEVFAPLAIRRKLPPRLARARLIAVEAEDHYLCIRTEAGSALVAMRLGDALDALSPLDGFRTHRSWWVARTAVQAVRWKGGRGTLALSDGSSAPVSRTYAAGLKDTDWAATVAQLDPSVSDHLQ</sequence>
<evidence type="ECO:0000256" key="1">
    <source>
        <dbReference type="SAM" id="Phobius"/>
    </source>
</evidence>
<evidence type="ECO:0000259" key="2">
    <source>
        <dbReference type="PROSITE" id="PS50930"/>
    </source>
</evidence>
<evidence type="ECO:0000313" key="3">
    <source>
        <dbReference type="EMBL" id="ESQ80276.1"/>
    </source>
</evidence>
<accession>V4NWF5</accession>
<dbReference type="SMART" id="SM00850">
    <property type="entry name" value="LytTR"/>
    <property type="match status" value="1"/>
</dbReference>
<dbReference type="Proteomes" id="UP000017837">
    <property type="component" value="Unassembled WGS sequence"/>
</dbReference>
<dbReference type="STRING" id="1121022.GCA_000376105_04437"/>
<dbReference type="Pfam" id="PF04397">
    <property type="entry name" value="LytTR"/>
    <property type="match status" value="1"/>
</dbReference>
<dbReference type="PROSITE" id="PS50930">
    <property type="entry name" value="HTH_LYTTR"/>
    <property type="match status" value="1"/>
</dbReference>
<keyword evidence="1" id="KW-0812">Transmembrane</keyword>
<dbReference type="PATRIC" id="fig|1121022.4.peg.4598"/>
<gene>
    <name evidence="3" type="ORF">ABENE_22460</name>
</gene>
<organism evidence="3 4">
    <name type="scientific">Asticcacaulis benevestitus DSM 16100 = ATCC BAA-896</name>
    <dbReference type="NCBI Taxonomy" id="1121022"/>
    <lineage>
        <taxon>Bacteria</taxon>
        <taxon>Pseudomonadati</taxon>
        <taxon>Pseudomonadota</taxon>
        <taxon>Alphaproteobacteria</taxon>
        <taxon>Caulobacterales</taxon>
        <taxon>Caulobacteraceae</taxon>
        <taxon>Asticcacaulis</taxon>
    </lineage>
</organism>
<dbReference type="AlphaFoldDB" id="V4NWF5"/>
<feature type="transmembrane region" description="Helical" evidence="1">
    <location>
        <begin position="69"/>
        <end position="96"/>
    </location>
</feature>
<keyword evidence="4" id="KW-1185">Reference proteome</keyword>
<feature type="transmembrane region" description="Helical" evidence="1">
    <location>
        <begin position="43"/>
        <end position="62"/>
    </location>
</feature>
<name>V4NWF5_9CAUL</name>
<feature type="domain" description="HTH LytTR-type" evidence="2">
    <location>
        <begin position="146"/>
        <end position="248"/>
    </location>
</feature>
<evidence type="ECO:0000313" key="4">
    <source>
        <dbReference type="Proteomes" id="UP000017837"/>
    </source>
</evidence>